<dbReference type="RefSeq" id="WP_200486746.1">
    <property type="nucleotide sequence ID" value="NZ_JAEPIV010000021.1"/>
</dbReference>
<name>A0ABS1I544_9PROT</name>
<evidence type="ECO:0000313" key="2">
    <source>
        <dbReference type="EMBL" id="MBK4722152.1"/>
    </source>
</evidence>
<feature type="region of interest" description="Disordered" evidence="1">
    <location>
        <begin position="56"/>
        <end position="78"/>
    </location>
</feature>
<reference evidence="2 3" key="1">
    <citation type="submission" date="2021-01" db="EMBL/GenBank/DDBJ databases">
        <title>Azospirillum sp. YIM DDC1 draft genome.</title>
        <authorList>
            <person name="Wang Y.-X."/>
        </authorList>
    </citation>
    <scope>NUCLEOTIDE SEQUENCE [LARGE SCALE GENOMIC DNA]</scope>
    <source>
        <strain evidence="2 3">YIM DDC1</strain>
    </source>
</reference>
<gene>
    <name evidence="2" type="ORF">JJL56_25190</name>
</gene>
<protein>
    <submittedName>
        <fullName evidence="2">Uncharacterized protein</fullName>
    </submittedName>
</protein>
<proteinExistence type="predicted"/>
<keyword evidence="3" id="KW-1185">Reference proteome</keyword>
<dbReference type="Proteomes" id="UP000654452">
    <property type="component" value="Unassembled WGS sequence"/>
</dbReference>
<dbReference type="EMBL" id="JAEPIV010000021">
    <property type="protein sequence ID" value="MBK4722152.1"/>
    <property type="molecule type" value="Genomic_DNA"/>
</dbReference>
<evidence type="ECO:0000313" key="3">
    <source>
        <dbReference type="Proteomes" id="UP000654452"/>
    </source>
</evidence>
<evidence type="ECO:0000256" key="1">
    <source>
        <dbReference type="SAM" id="MobiDB-lite"/>
    </source>
</evidence>
<sequence length="78" mass="8463">MNDSDLVQSKSEFTVSHDSNGWSANGIMVNGNAAALQEAFGTRNMQVGSSPLHRRLRDHMVNPPDAWMGGLSSRTAFT</sequence>
<accession>A0ABS1I544</accession>
<comment type="caution">
    <text evidence="2">The sequence shown here is derived from an EMBL/GenBank/DDBJ whole genome shotgun (WGS) entry which is preliminary data.</text>
</comment>
<organism evidence="2 3">
    <name type="scientific">Azospirillum aestuarii</name>
    <dbReference type="NCBI Taxonomy" id="2802052"/>
    <lineage>
        <taxon>Bacteria</taxon>
        <taxon>Pseudomonadati</taxon>
        <taxon>Pseudomonadota</taxon>
        <taxon>Alphaproteobacteria</taxon>
        <taxon>Rhodospirillales</taxon>
        <taxon>Azospirillaceae</taxon>
        <taxon>Azospirillum</taxon>
    </lineage>
</organism>